<accession>A0ABT9XKD5</accession>
<comment type="caution">
    <text evidence="1">The sequence shown here is derived from an EMBL/GenBank/DDBJ whole genome shotgun (WGS) entry which is preliminary data.</text>
</comment>
<evidence type="ECO:0000313" key="1">
    <source>
        <dbReference type="EMBL" id="MDQ0190519.1"/>
    </source>
</evidence>
<gene>
    <name evidence="1" type="ORF">J2S03_002384</name>
</gene>
<name>A0ABT9XKD5_9BACL</name>
<keyword evidence="2" id="KW-1185">Reference proteome</keyword>
<organism evidence="1 2">
    <name type="scientific">Alicyclobacillus cycloheptanicus</name>
    <dbReference type="NCBI Taxonomy" id="1457"/>
    <lineage>
        <taxon>Bacteria</taxon>
        <taxon>Bacillati</taxon>
        <taxon>Bacillota</taxon>
        <taxon>Bacilli</taxon>
        <taxon>Bacillales</taxon>
        <taxon>Alicyclobacillaceae</taxon>
        <taxon>Alicyclobacillus</taxon>
    </lineage>
</organism>
<reference evidence="1 2" key="1">
    <citation type="submission" date="2023-07" db="EMBL/GenBank/DDBJ databases">
        <title>Genomic Encyclopedia of Type Strains, Phase IV (KMG-IV): sequencing the most valuable type-strain genomes for metagenomic binning, comparative biology and taxonomic classification.</title>
        <authorList>
            <person name="Goeker M."/>
        </authorList>
    </citation>
    <scope>NUCLEOTIDE SEQUENCE [LARGE SCALE GENOMIC DNA]</scope>
    <source>
        <strain evidence="1 2">DSM 4006</strain>
    </source>
</reference>
<evidence type="ECO:0000313" key="2">
    <source>
        <dbReference type="Proteomes" id="UP001232973"/>
    </source>
</evidence>
<dbReference type="EMBL" id="JAUSTP010000019">
    <property type="protein sequence ID" value="MDQ0190519.1"/>
    <property type="molecule type" value="Genomic_DNA"/>
</dbReference>
<dbReference type="Proteomes" id="UP001232973">
    <property type="component" value="Unassembled WGS sequence"/>
</dbReference>
<protein>
    <submittedName>
        <fullName evidence="1">Uncharacterized protein</fullName>
    </submittedName>
</protein>
<sequence>MQLPLLRVKSVNSDKTDRIRDEIMNIAWDGGISQ</sequence>
<proteinExistence type="predicted"/>